<dbReference type="OrthoDB" id="9994905at2759"/>
<comment type="caution">
    <text evidence="1">The sequence shown here is derived from an EMBL/GenBank/DDBJ whole genome shotgun (WGS) entry which is preliminary data.</text>
</comment>
<name>A0A368GD07_ANCCA</name>
<evidence type="ECO:0000313" key="2">
    <source>
        <dbReference type="Proteomes" id="UP000252519"/>
    </source>
</evidence>
<keyword evidence="2" id="KW-1185">Reference proteome</keyword>
<sequence>MTVVASYGMVLCGNSSDDLNQRYRGRIEKVKFGVPINEAFAHDIPATLL</sequence>
<dbReference type="EMBL" id="JOJR01000230">
    <property type="protein sequence ID" value="RCN41588.1"/>
    <property type="molecule type" value="Genomic_DNA"/>
</dbReference>
<accession>A0A368GD07</accession>
<gene>
    <name evidence="1" type="ORF">ANCCAN_12456</name>
</gene>
<proteinExistence type="predicted"/>
<dbReference type="AlphaFoldDB" id="A0A368GD07"/>
<evidence type="ECO:0000313" key="1">
    <source>
        <dbReference type="EMBL" id="RCN41588.1"/>
    </source>
</evidence>
<organism evidence="1 2">
    <name type="scientific">Ancylostoma caninum</name>
    <name type="common">Dog hookworm</name>
    <dbReference type="NCBI Taxonomy" id="29170"/>
    <lineage>
        <taxon>Eukaryota</taxon>
        <taxon>Metazoa</taxon>
        <taxon>Ecdysozoa</taxon>
        <taxon>Nematoda</taxon>
        <taxon>Chromadorea</taxon>
        <taxon>Rhabditida</taxon>
        <taxon>Rhabditina</taxon>
        <taxon>Rhabditomorpha</taxon>
        <taxon>Strongyloidea</taxon>
        <taxon>Ancylostomatidae</taxon>
        <taxon>Ancylostomatinae</taxon>
        <taxon>Ancylostoma</taxon>
    </lineage>
</organism>
<protein>
    <submittedName>
        <fullName evidence="1">Uncharacterized protein</fullName>
    </submittedName>
</protein>
<reference evidence="1 2" key="1">
    <citation type="submission" date="2014-10" db="EMBL/GenBank/DDBJ databases">
        <title>Draft genome of the hookworm Ancylostoma caninum.</title>
        <authorList>
            <person name="Mitreva M."/>
        </authorList>
    </citation>
    <scope>NUCLEOTIDE SEQUENCE [LARGE SCALE GENOMIC DNA]</scope>
    <source>
        <strain evidence="1 2">Baltimore</strain>
    </source>
</reference>
<feature type="non-terminal residue" evidence="1">
    <location>
        <position position="49"/>
    </location>
</feature>
<dbReference type="Proteomes" id="UP000252519">
    <property type="component" value="Unassembled WGS sequence"/>
</dbReference>